<evidence type="ECO:0000259" key="2">
    <source>
        <dbReference type="Pfam" id="PF20434"/>
    </source>
</evidence>
<evidence type="ECO:0000256" key="1">
    <source>
        <dbReference type="ARBA" id="ARBA00022801"/>
    </source>
</evidence>
<evidence type="ECO:0000313" key="4">
    <source>
        <dbReference type="Proteomes" id="UP001304071"/>
    </source>
</evidence>
<dbReference type="InterPro" id="IPR029058">
    <property type="entry name" value="AB_hydrolase_fold"/>
</dbReference>
<dbReference type="PANTHER" id="PTHR48081">
    <property type="entry name" value="AB HYDROLASE SUPERFAMILY PROTEIN C4A8.06C"/>
    <property type="match status" value="1"/>
</dbReference>
<organism evidence="3 4">
    <name type="scientific">Vibrio porteresiae DSM 19223</name>
    <dbReference type="NCBI Taxonomy" id="1123496"/>
    <lineage>
        <taxon>Bacteria</taxon>
        <taxon>Pseudomonadati</taxon>
        <taxon>Pseudomonadota</taxon>
        <taxon>Gammaproteobacteria</taxon>
        <taxon>Vibrionales</taxon>
        <taxon>Vibrionaceae</taxon>
        <taxon>Vibrio</taxon>
    </lineage>
</organism>
<dbReference type="EMBL" id="CP138204">
    <property type="protein sequence ID" value="WPC75368.1"/>
    <property type="molecule type" value="Genomic_DNA"/>
</dbReference>
<keyword evidence="1 3" id="KW-0378">Hydrolase</keyword>
<reference evidence="3 4" key="1">
    <citation type="submission" date="2023-11" db="EMBL/GenBank/DDBJ databases">
        <title>Plant-associative lifestyle of Vibrio porteresiae and its evolutionary dynamics.</title>
        <authorList>
            <person name="Rameshkumar N."/>
            <person name="Kirti K."/>
        </authorList>
    </citation>
    <scope>NUCLEOTIDE SEQUENCE [LARGE SCALE GENOMIC DNA]</scope>
    <source>
        <strain evidence="3 4">MSSRF30</strain>
    </source>
</reference>
<dbReference type="Gene3D" id="3.40.50.1820">
    <property type="entry name" value="alpha/beta hydrolase"/>
    <property type="match status" value="1"/>
</dbReference>
<dbReference type="SUPFAM" id="SSF53474">
    <property type="entry name" value="alpha/beta-Hydrolases"/>
    <property type="match status" value="1"/>
</dbReference>
<keyword evidence="4" id="KW-1185">Reference proteome</keyword>
<feature type="domain" description="BD-FAE-like" evidence="2">
    <location>
        <begin position="72"/>
        <end position="255"/>
    </location>
</feature>
<gene>
    <name evidence="3" type="ORF">R8Z52_20780</name>
</gene>
<dbReference type="RefSeq" id="WP_261897353.1">
    <property type="nucleotide sequence ID" value="NZ_AP024896.1"/>
</dbReference>
<evidence type="ECO:0000313" key="3">
    <source>
        <dbReference type="EMBL" id="WPC75368.1"/>
    </source>
</evidence>
<dbReference type="Pfam" id="PF20434">
    <property type="entry name" value="BD-FAE"/>
    <property type="match status" value="1"/>
</dbReference>
<protein>
    <submittedName>
        <fullName evidence="3">Alpha/beta hydrolase</fullName>
    </submittedName>
</protein>
<proteinExistence type="predicted"/>
<dbReference type="PANTHER" id="PTHR48081:SF6">
    <property type="entry name" value="PEPTIDASE S9 PROLYL OLIGOPEPTIDASE CATALYTIC DOMAIN-CONTAINING PROTEIN"/>
    <property type="match status" value="1"/>
</dbReference>
<dbReference type="Proteomes" id="UP001304071">
    <property type="component" value="Chromosome 2"/>
</dbReference>
<sequence>MSETSIPFHSLTQLNLPATIYPLWPQPLHHATLTPLIIERGDAHLPDRLLTQVITPEMAHIAPEQPNGIAMLILPGGGYTRVAWDKEGMETAYAMAKVGYTCFVLNYRMPGDNHPLGSLTALADAQRAMRMIRAKSAQLGINQVVITGFSAGGHLAGWLATQADRECYAKQDEIDQFSARADLAALLYPVISMDPSITHLGSRQQLLGTLADQALHPEFSVETMVTRETPPCFLLHASDDPSVSADNSVVMWQALKAQKVPVEMHIVEEGGHGFGLRKAQGLPVQAWPQWLDRWIRQHLLNNN</sequence>
<name>A0ABZ0QFW3_9VIBR</name>
<accession>A0ABZ0QFW3</accession>
<dbReference type="InterPro" id="IPR049492">
    <property type="entry name" value="BD-FAE-like_dom"/>
</dbReference>
<dbReference type="GO" id="GO:0016787">
    <property type="term" value="F:hydrolase activity"/>
    <property type="evidence" value="ECO:0007669"/>
    <property type="project" value="UniProtKB-KW"/>
</dbReference>
<dbReference type="InterPro" id="IPR050300">
    <property type="entry name" value="GDXG_lipolytic_enzyme"/>
</dbReference>